<sequence>MDAMVLIDWDEDDIADEIKLDEDDTVDEIMLEEDDTADEITLEEDENEDEGSTVLWDEDIAEDDIYEVDEALDDFADEEASVHVPKPDWHSVPQYAEVDPQYPYLKGTAITYCEQQSPKVDPRQVYPPVAPCVLPHRALVETLDVEEAAAEEDERVAVDKVVAVRTEEERTGEDEDELLQVPARELQPVPQ</sequence>
<dbReference type="Proteomes" id="UP001140560">
    <property type="component" value="Unassembled WGS sequence"/>
</dbReference>
<evidence type="ECO:0000256" key="1">
    <source>
        <dbReference type="SAM" id="MobiDB-lite"/>
    </source>
</evidence>
<evidence type="ECO:0000313" key="2">
    <source>
        <dbReference type="EMBL" id="KAJ4366853.1"/>
    </source>
</evidence>
<feature type="region of interest" description="Disordered" evidence="1">
    <location>
        <begin position="167"/>
        <end position="191"/>
    </location>
</feature>
<gene>
    <name evidence="2" type="ORF">N0V83_007381</name>
</gene>
<keyword evidence="3" id="KW-1185">Reference proteome</keyword>
<organism evidence="2 3">
    <name type="scientific">Neocucurbitaria cava</name>
    <dbReference type="NCBI Taxonomy" id="798079"/>
    <lineage>
        <taxon>Eukaryota</taxon>
        <taxon>Fungi</taxon>
        <taxon>Dikarya</taxon>
        <taxon>Ascomycota</taxon>
        <taxon>Pezizomycotina</taxon>
        <taxon>Dothideomycetes</taxon>
        <taxon>Pleosporomycetidae</taxon>
        <taxon>Pleosporales</taxon>
        <taxon>Pleosporineae</taxon>
        <taxon>Cucurbitariaceae</taxon>
        <taxon>Neocucurbitaria</taxon>
    </lineage>
</organism>
<dbReference type="AlphaFoldDB" id="A0A9W8Y470"/>
<dbReference type="EMBL" id="JAPEUY010000013">
    <property type="protein sequence ID" value="KAJ4366853.1"/>
    <property type="molecule type" value="Genomic_DNA"/>
</dbReference>
<name>A0A9W8Y470_9PLEO</name>
<protein>
    <submittedName>
        <fullName evidence="2">Uncharacterized protein</fullName>
    </submittedName>
</protein>
<reference evidence="2" key="1">
    <citation type="submission" date="2022-10" db="EMBL/GenBank/DDBJ databases">
        <title>Tapping the CABI collections for fungal endophytes: first genome assemblies for Collariella, Neodidymelliopsis, Ascochyta clinopodiicola, Didymella pomorum, Didymosphaeria variabile, Neocosmospora piperis and Neocucurbitaria cava.</title>
        <authorList>
            <person name="Hill R."/>
        </authorList>
    </citation>
    <scope>NUCLEOTIDE SEQUENCE</scope>
    <source>
        <strain evidence="2">IMI 356814</strain>
    </source>
</reference>
<feature type="region of interest" description="Disordered" evidence="1">
    <location>
        <begin position="33"/>
        <end position="53"/>
    </location>
</feature>
<accession>A0A9W8Y470</accession>
<evidence type="ECO:0000313" key="3">
    <source>
        <dbReference type="Proteomes" id="UP001140560"/>
    </source>
</evidence>
<comment type="caution">
    <text evidence="2">The sequence shown here is derived from an EMBL/GenBank/DDBJ whole genome shotgun (WGS) entry which is preliminary data.</text>
</comment>
<proteinExistence type="predicted"/>